<dbReference type="SUPFAM" id="SSF57701">
    <property type="entry name" value="Zn2/Cys6 DNA-binding domain"/>
    <property type="match status" value="1"/>
</dbReference>
<protein>
    <recommendedName>
        <fullName evidence="9">Zn(2)-C6 fungal-type domain-containing protein</fullName>
    </recommendedName>
</protein>
<dbReference type="EMBL" id="GL996503">
    <property type="protein sequence ID" value="EGW31481.1"/>
    <property type="molecule type" value="Genomic_DNA"/>
</dbReference>
<feature type="domain" description="Zn(2)-C6 fungal-type" evidence="9">
    <location>
        <begin position="37"/>
        <end position="66"/>
    </location>
</feature>
<dbReference type="GO" id="GO:0005634">
    <property type="term" value="C:nucleus"/>
    <property type="evidence" value="ECO:0007669"/>
    <property type="project" value="UniProtKB-SubCell"/>
</dbReference>
<evidence type="ECO:0000256" key="3">
    <source>
        <dbReference type="ARBA" id="ARBA00022833"/>
    </source>
</evidence>
<keyword evidence="6" id="KW-0804">Transcription</keyword>
<keyword evidence="7" id="KW-0539">Nucleus</keyword>
<evidence type="ECO:0000313" key="10">
    <source>
        <dbReference type="EMBL" id="EGW31481.1"/>
    </source>
</evidence>
<dbReference type="GO" id="GO:0045944">
    <property type="term" value="P:positive regulation of transcription by RNA polymerase II"/>
    <property type="evidence" value="ECO:0007669"/>
    <property type="project" value="TreeGrafter"/>
</dbReference>
<evidence type="ECO:0000256" key="8">
    <source>
        <dbReference type="SAM" id="MobiDB-lite"/>
    </source>
</evidence>
<dbReference type="OrthoDB" id="4151048at2759"/>
<dbReference type="RefSeq" id="XP_007376259.1">
    <property type="nucleotide sequence ID" value="XM_007376197.1"/>
</dbReference>
<dbReference type="KEGG" id="spaa:SPAPADRAFT_154694"/>
<dbReference type="HOGENOM" id="CLU_285753_0_0_1"/>
<dbReference type="GO" id="GO:0043565">
    <property type="term" value="F:sequence-specific DNA binding"/>
    <property type="evidence" value="ECO:0007669"/>
    <property type="project" value="TreeGrafter"/>
</dbReference>
<dbReference type="PANTHER" id="PTHR47782">
    <property type="entry name" value="ZN(II)2CYS6 TRANSCRIPTION FACTOR (EUROFUNG)-RELATED"/>
    <property type="match status" value="1"/>
</dbReference>
<evidence type="ECO:0000256" key="2">
    <source>
        <dbReference type="ARBA" id="ARBA00022723"/>
    </source>
</evidence>
<evidence type="ECO:0000313" key="11">
    <source>
        <dbReference type="Proteomes" id="UP000000709"/>
    </source>
</evidence>
<dbReference type="PROSITE" id="PS50048">
    <property type="entry name" value="ZN2_CY6_FUNGAL_2"/>
    <property type="match status" value="1"/>
</dbReference>
<dbReference type="STRING" id="619300.G3AQD4"/>
<dbReference type="AlphaFoldDB" id="G3AQD4"/>
<evidence type="ECO:0000256" key="7">
    <source>
        <dbReference type="ARBA" id="ARBA00023242"/>
    </source>
</evidence>
<feature type="compositionally biased region" description="Acidic residues" evidence="8">
    <location>
        <begin position="868"/>
        <end position="879"/>
    </location>
</feature>
<evidence type="ECO:0000256" key="4">
    <source>
        <dbReference type="ARBA" id="ARBA00023015"/>
    </source>
</evidence>
<feature type="compositionally biased region" description="Polar residues" evidence="8">
    <location>
        <begin position="999"/>
        <end position="1021"/>
    </location>
</feature>
<keyword evidence="11" id="KW-1185">Reference proteome</keyword>
<dbReference type="PROSITE" id="PS00463">
    <property type="entry name" value="ZN2_CY6_FUNGAL_1"/>
    <property type="match status" value="1"/>
</dbReference>
<feature type="compositionally biased region" description="Pro residues" evidence="8">
    <location>
        <begin position="934"/>
        <end position="946"/>
    </location>
</feature>
<feature type="region of interest" description="Disordered" evidence="8">
    <location>
        <begin position="105"/>
        <end position="138"/>
    </location>
</feature>
<organism evidence="11">
    <name type="scientific">Spathaspora passalidarum (strain NRRL Y-27907 / 11-Y1)</name>
    <dbReference type="NCBI Taxonomy" id="619300"/>
    <lineage>
        <taxon>Eukaryota</taxon>
        <taxon>Fungi</taxon>
        <taxon>Dikarya</taxon>
        <taxon>Ascomycota</taxon>
        <taxon>Saccharomycotina</taxon>
        <taxon>Pichiomycetes</taxon>
        <taxon>Debaryomycetaceae</taxon>
        <taxon>Spathaspora</taxon>
    </lineage>
</organism>
<evidence type="ECO:0000256" key="5">
    <source>
        <dbReference type="ARBA" id="ARBA00023125"/>
    </source>
</evidence>
<dbReference type="Proteomes" id="UP000000709">
    <property type="component" value="Unassembled WGS sequence"/>
</dbReference>
<feature type="region of interest" description="Disordered" evidence="8">
    <location>
        <begin position="863"/>
        <end position="886"/>
    </location>
</feature>
<dbReference type="InterPro" id="IPR036864">
    <property type="entry name" value="Zn2-C6_fun-type_DNA-bd_sf"/>
</dbReference>
<dbReference type="Pfam" id="PF00172">
    <property type="entry name" value="Zn_clus"/>
    <property type="match status" value="1"/>
</dbReference>
<dbReference type="GeneID" id="18870995"/>
<accession>G3AQD4</accession>
<evidence type="ECO:0000259" key="9">
    <source>
        <dbReference type="PROSITE" id="PS50048"/>
    </source>
</evidence>
<feature type="region of interest" description="Disordered" evidence="8">
    <location>
        <begin position="925"/>
        <end position="956"/>
    </location>
</feature>
<feature type="region of interest" description="Disordered" evidence="8">
    <location>
        <begin position="1"/>
        <end position="26"/>
    </location>
</feature>
<dbReference type="InterPro" id="IPR001138">
    <property type="entry name" value="Zn2Cys6_DnaBD"/>
</dbReference>
<sequence length="1047" mass="120848">MTKRSHSDTHSHTRGKDKSSSNLKLINTSNGIRVSQACDRCRIKKIKCDGQLPCVNCKKIGFECKTSDKLTRRAFPKGYTENLELKLKELERINKDLQDKLQDLGHTKEADTSMGPRTSSTTSISSTPANPSIPTTTTTKDKVIFQSSNQSVQINNPIDQIFNLDNKGIIIGNDNLNFESQFNHLLIDLNLPFLKITNTHNYLLNDPNSYLYNPSYTKSNQLHNKDLDIIYNPLTADDHSNNTSHATPELSPAPAGQKLPVDVYDLFIKLINNFKNLFSSKKEMDNQVIQFFLNYNIFIPIFDYKQFMLSYEAFHNMYPFMFTYDDATINGFYLSNSSDYNLVNQYLLTIIQIYAMIMINDPTINLNLLLNHPNPQYNPPYESKPNASIIKSIYDFLPYMNGFHISINQLQTYLLFLYYSLLTNNKEKSLILSALVNAFIGVLGINLNSKNLFFNDLSLNQQQRRTRVQIFWVFKILLKCFNLKFGFKPSLNTTVINPVTIDRYFQLTPEKLSSLLDDNDDLFNNLLKPSIEFLNLMNIVIPSSFSPNYYQYLRQNKKKREHHSSHRLDWILNEDDGDGNDGNLNYNYNQFLTIDKNLANWRQSLKTKKLRLVPLHMEMGLPNYLNITENDLYHDIKSQTSGITPTGLVNYETTGTPDIHTASQLIKIQLNFHYILIRSMNYLNFIVDKELNFNNYQEIAEISQEVLSYFLLIFGHLDKSVEKLAEPIKPSNSVVMQSLGLDVDEHGFVINDFAKKRKKNKKAAKSKRYVKQIPKSPFNIMLNGLSMTVINLKKSIVLQMIYLLICQLKFNKPTENSIELLNRSVDLFMHVFINYKPGLENSERKLREDILFRKLMNDEFKDEILNNQDDDDEDDDEEPDSYKSIDWDDEELDEDLKYLKILKYVKYKSNDILHHSKIPTPDQVHFHHHIHSTSPPPAPPKLPLPNPSASFYGQPSSYSLNKVPSLSKFDMQLDSDIRQDQDLSNKERGVINDLIRLSRTPTTSPNKLLSPIQPTQPSSMQSSNLHPLPPPSLLLDKKGNWGQRHPN</sequence>
<feature type="compositionally biased region" description="Basic and acidic residues" evidence="8">
    <location>
        <begin position="1"/>
        <end position="19"/>
    </location>
</feature>
<keyword evidence="5" id="KW-0238">DNA-binding</keyword>
<evidence type="ECO:0000256" key="1">
    <source>
        <dbReference type="ARBA" id="ARBA00004123"/>
    </source>
</evidence>
<keyword evidence="3" id="KW-0862">Zinc</keyword>
<name>G3AQD4_SPAPN</name>
<dbReference type="GO" id="GO:0000981">
    <property type="term" value="F:DNA-binding transcription factor activity, RNA polymerase II-specific"/>
    <property type="evidence" value="ECO:0007669"/>
    <property type="project" value="InterPro"/>
</dbReference>
<comment type="subcellular location">
    <subcellularLocation>
        <location evidence="1">Nucleus</location>
    </subcellularLocation>
</comment>
<keyword evidence="2" id="KW-0479">Metal-binding</keyword>
<dbReference type="OMA" id="IIQIYAM"/>
<dbReference type="InParanoid" id="G3AQD4"/>
<proteinExistence type="predicted"/>
<feature type="compositionally biased region" description="Low complexity" evidence="8">
    <location>
        <begin position="118"/>
        <end position="138"/>
    </location>
</feature>
<dbReference type="SMART" id="SM00066">
    <property type="entry name" value="GAL4"/>
    <property type="match status" value="1"/>
</dbReference>
<dbReference type="InterPro" id="IPR052202">
    <property type="entry name" value="Yeast_MetPath_Reg"/>
</dbReference>
<feature type="region of interest" description="Disordered" evidence="8">
    <location>
        <begin position="997"/>
        <end position="1047"/>
    </location>
</feature>
<dbReference type="eggNOG" id="ENOG502S91V">
    <property type="taxonomic scope" value="Eukaryota"/>
</dbReference>
<reference evidence="10 11" key="1">
    <citation type="journal article" date="2011" name="Proc. Natl. Acad. Sci. U.S.A.">
        <title>Comparative genomics of xylose-fermenting fungi for enhanced biofuel production.</title>
        <authorList>
            <person name="Wohlbach D.J."/>
            <person name="Kuo A."/>
            <person name="Sato T.K."/>
            <person name="Potts K.M."/>
            <person name="Salamov A.A."/>
            <person name="LaButti K.M."/>
            <person name="Sun H."/>
            <person name="Clum A."/>
            <person name="Pangilinan J.L."/>
            <person name="Lindquist E.A."/>
            <person name="Lucas S."/>
            <person name="Lapidus A."/>
            <person name="Jin M."/>
            <person name="Gunawan C."/>
            <person name="Balan V."/>
            <person name="Dale B.E."/>
            <person name="Jeffries T.W."/>
            <person name="Zinkel R."/>
            <person name="Barry K.W."/>
            <person name="Grigoriev I.V."/>
            <person name="Gasch A.P."/>
        </authorList>
    </citation>
    <scope>NUCLEOTIDE SEQUENCE [LARGE SCALE GENOMIC DNA]</scope>
    <source>
        <strain evidence="11">NRRL Y-27907 / 11-Y1</strain>
    </source>
</reference>
<dbReference type="GO" id="GO:0008270">
    <property type="term" value="F:zinc ion binding"/>
    <property type="evidence" value="ECO:0007669"/>
    <property type="project" value="InterPro"/>
</dbReference>
<evidence type="ECO:0000256" key="6">
    <source>
        <dbReference type="ARBA" id="ARBA00023163"/>
    </source>
</evidence>
<dbReference type="CDD" id="cd00067">
    <property type="entry name" value="GAL4"/>
    <property type="match status" value="1"/>
</dbReference>
<dbReference type="PANTHER" id="PTHR47782:SF1">
    <property type="entry name" value="PYRIMIDINE PATHWAY REGULATORY PROTEIN 1"/>
    <property type="match status" value="1"/>
</dbReference>
<dbReference type="Gene3D" id="4.10.240.10">
    <property type="entry name" value="Zn(2)-C6 fungal-type DNA-binding domain"/>
    <property type="match status" value="1"/>
</dbReference>
<gene>
    <name evidence="10" type="ORF">SPAPADRAFT_154694</name>
</gene>
<keyword evidence="4" id="KW-0805">Transcription regulation</keyword>